<dbReference type="EC" id="5.4.99.-" evidence="4"/>
<feature type="region of interest" description="Disordered" evidence="5">
    <location>
        <begin position="1"/>
        <end position="20"/>
    </location>
</feature>
<accession>A0ABT6YAG6</accession>
<sequence>MKPNKWSPKPEGAPSKSSEAKFQVTENTELMVFLIAKMPHKSRINIKSLLRDKQVLVDGKAISQFNHPLVAGQEVQIKALKSHQEKPYKGLNVIFEDQYLIVINKEAGLLSIATDREKDQTAYSILSDHVKKENPTNRIFIVHRLDRETSGVMIYAKSEKIQKLLQESWHETKERVYAAVVEGQLKYPYGTVESYLVESKAYIVYSSQNPNNGQKAVTHYETIKSNSNYSLVKVKLETGRKNQVRVHMQDLGHPVIGDAKYGSKVNPIKRLGLHAWELNFIHPVTKEVFNFQTPLPGKFKALF</sequence>
<dbReference type="PANTHER" id="PTHR21600:SF44">
    <property type="entry name" value="RIBOSOMAL LARGE SUBUNIT PSEUDOURIDINE SYNTHASE D"/>
    <property type="match status" value="1"/>
</dbReference>
<organism evidence="7 8">
    <name type="scientific">Flectobacillus roseus</name>
    <dbReference type="NCBI Taxonomy" id="502259"/>
    <lineage>
        <taxon>Bacteria</taxon>
        <taxon>Pseudomonadati</taxon>
        <taxon>Bacteroidota</taxon>
        <taxon>Cytophagia</taxon>
        <taxon>Cytophagales</taxon>
        <taxon>Flectobacillaceae</taxon>
        <taxon>Flectobacillus</taxon>
    </lineage>
</organism>
<dbReference type="Proteomes" id="UP001236507">
    <property type="component" value="Unassembled WGS sequence"/>
</dbReference>
<dbReference type="InterPro" id="IPR036986">
    <property type="entry name" value="S4_RNA-bd_sf"/>
</dbReference>
<comment type="caution">
    <text evidence="7">The sequence shown here is derived from an EMBL/GenBank/DDBJ whole genome shotgun (WGS) entry which is preliminary data.</text>
</comment>
<feature type="domain" description="Pseudouridine synthase RsuA/RluA-like" evidence="6">
    <location>
        <begin position="99"/>
        <end position="249"/>
    </location>
</feature>
<keyword evidence="8" id="KW-1185">Reference proteome</keyword>
<keyword evidence="2 4" id="KW-0413">Isomerase</keyword>
<dbReference type="PANTHER" id="PTHR21600">
    <property type="entry name" value="MITOCHONDRIAL RNA PSEUDOURIDINE SYNTHASE"/>
    <property type="match status" value="1"/>
</dbReference>
<dbReference type="InterPro" id="IPR020103">
    <property type="entry name" value="PsdUridine_synth_cat_dom_sf"/>
</dbReference>
<dbReference type="NCBIfam" id="TIGR00005">
    <property type="entry name" value="rluA_subfam"/>
    <property type="match status" value="1"/>
</dbReference>
<gene>
    <name evidence="7" type="ORF">QM524_14595</name>
</gene>
<dbReference type="SUPFAM" id="SSF55120">
    <property type="entry name" value="Pseudouridine synthase"/>
    <property type="match status" value="1"/>
</dbReference>
<evidence type="ECO:0000256" key="2">
    <source>
        <dbReference type="ARBA" id="ARBA00023235"/>
    </source>
</evidence>
<reference evidence="7 8" key="1">
    <citation type="submission" date="2023-05" db="EMBL/GenBank/DDBJ databases">
        <title>Novel species of genus Flectobacillus isolated from stream in China.</title>
        <authorList>
            <person name="Lu H."/>
        </authorList>
    </citation>
    <scope>NUCLEOTIDE SEQUENCE [LARGE SCALE GENOMIC DNA]</scope>
    <source>
        <strain evidence="7 8">KCTC 42575</strain>
    </source>
</reference>
<evidence type="ECO:0000256" key="3">
    <source>
        <dbReference type="PROSITE-ProRule" id="PRU00182"/>
    </source>
</evidence>
<evidence type="ECO:0000259" key="6">
    <source>
        <dbReference type="Pfam" id="PF00849"/>
    </source>
</evidence>
<name>A0ABT6YAG6_9BACT</name>
<dbReference type="Gene3D" id="3.10.290.10">
    <property type="entry name" value="RNA-binding S4 domain"/>
    <property type="match status" value="1"/>
</dbReference>
<dbReference type="CDD" id="cd02869">
    <property type="entry name" value="PseudoU_synth_RluA_like"/>
    <property type="match status" value="1"/>
</dbReference>
<comment type="function">
    <text evidence="4">Responsible for synthesis of pseudouridine from uracil.</text>
</comment>
<dbReference type="EMBL" id="JASHIF010000011">
    <property type="protein sequence ID" value="MDI9860439.1"/>
    <property type="molecule type" value="Genomic_DNA"/>
</dbReference>
<dbReference type="Gene3D" id="3.30.2350.10">
    <property type="entry name" value="Pseudouridine synthase"/>
    <property type="match status" value="1"/>
</dbReference>
<protein>
    <recommendedName>
        <fullName evidence="4">Pseudouridine synthase</fullName>
        <ecNumber evidence="4">5.4.99.-</ecNumber>
    </recommendedName>
</protein>
<dbReference type="Pfam" id="PF00849">
    <property type="entry name" value="PseudoU_synth_2"/>
    <property type="match status" value="1"/>
</dbReference>
<dbReference type="InterPro" id="IPR006145">
    <property type="entry name" value="PsdUridine_synth_RsuA/RluA"/>
</dbReference>
<evidence type="ECO:0000313" key="7">
    <source>
        <dbReference type="EMBL" id="MDI9860439.1"/>
    </source>
</evidence>
<evidence type="ECO:0000256" key="4">
    <source>
        <dbReference type="RuleBase" id="RU362028"/>
    </source>
</evidence>
<dbReference type="GO" id="GO:0016853">
    <property type="term" value="F:isomerase activity"/>
    <property type="evidence" value="ECO:0007669"/>
    <property type="project" value="UniProtKB-KW"/>
</dbReference>
<comment type="catalytic activity">
    <reaction evidence="4">
        <text>a uridine in RNA = a pseudouridine in RNA</text>
        <dbReference type="Rhea" id="RHEA:48348"/>
        <dbReference type="Rhea" id="RHEA-COMP:12068"/>
        <dbReference type="Rhea" id="RHEA-COMP:12069"/>
        <dbReference type="ChEBI" id="CHEBI:65314"/>
        <dbReference type="ChEBI" id="CHEBI:65315"/>
    </reaction>
</comment>
<dbReference type="InterPro" id="IPR006225">
    <property type="entry name" value="PsdUridine_synth_RluC/D"/>
</dbReference>
<dbReference type="CDD" id="cd00165">
    <property type="entry name" value="S4"/>
    <property type="match status" value="1"/>
</dbReference>
<comment type="similarity">
    <text evidence="1 4">Belongs to the pseudouridine synthase RluA family.</text>
</comment>
<proteinExistence type="inferred from homology"/>
<evidence type="ECO:0000313" key="8">
    <source>
        <dbReference type="Proteomes" id="UP001236507"/>
    </source>
</evidence>
<evidence type="ECO:0000256" key="5">
    <source>
        <dbReference type="SAM" id="MobiDB-lite"/>
    </source>
</evidence>
<dbReference type="RefSeq" id="WP_283345146.1">
    <property type="nucleotide sequence ID" value="NZ_JASHIF010000011.1"/>
</dbReference>
<dbReference type="InterPro" id="IPR050188">
    <property type="entry name" value="RluA_PseudoU_synthase"/>
</dbReference>
<dbReference type="PROSITE" id="PS50889">
    <property type="entry name" value="S4"/>
    <property type="match status" value="1"/>
</dbReference>
<evidence type="ECO:0000256" key="1">
    <source>
        <dbReference type="ARBA" id="ARBA00010876"/>
    </source>
</evidence>
<keyword evidence="3" id="KW-0694">RNA-binding</keyword>